<dbReference type="CDD" id="cd06558">
    <property type="entry name" value="crotonase-like"/>
    <property type="match status" value="1"/>
</dbReference>
<dbReference type="Pfam" id="PF00725">
    <property type="entry name" value="3HCDH"/>
    <property type="match status" value="2"/>
</dbReference>
<protein>
    <submittedName>
        <fullName evidence="10">NAD-binding 3-hydroxyacyl-CoA dehydrogenase</fullName>
    </submittedName>
</protein>
<evidence type="ECO:0000256" key="7">
    <source>
        <dbReference type="ARBA" id="ARBA00049556"/>
    </source>
</evidence>
<dbReference type="InterPro" id="IPR029045">
    <property type="entry name" value="ClpP/crotonase-like_dom_sf"/>
</dbReference>
<dbReference type="SUPFAM" id="SSF48179">
    <property type="entry name" value="6-phosphogluconate dehydrogenase C-terminal domain-like"/>
    <property type="match status" value="2"/>
</dbReference>
<dbReference type="Gene3D" id="3.40.50.720">
    <property type="entry name" value="NAD(P)-binding Rossmann-like Domain"/>
    <property type="match status" value="1"/>
</dbReference>
<accession>A0A169QCQ5</accession>
<dbReference type="GO" id="GO:0006635">
    <property type="term" value="P:fatty acid beta-oxidation"/>
    <property type="evidence" value="ECO:0007669"/>
    <property type="project" value="UniProtKB-UniPathway"/>
</dbReference>
<evidence type="ECO:0000313" key="11">
    <source>
        <dbReference type="Proteomes" id="UP000218288"/>
    </source>
</evidence>
<dbReference type="Gene3D" id="3.90.226.10">
    <property type="entry name" value="2-enoyl-CoA Hydratase, Chain A, domain 1"/>
    <property type="match status" value="1"/>
</dbReference>
<dbReference type="Proteomes" id="UP000218288">
    <property type="component" value="Chromosome"/>
</dbReference>
<comment type="pathway">
    <text evidence="1">Lipid metabolism; fatty acid beta-oxidation.</text>
</comment>
<reference evidence="10 11" key="1">
    <citation type="journal article" date="2016" name="Genome Announc.">
        <title>Complete Genome Sequence of Methylobacterium populi P-1M, Isolated from Pink-Pigmented Household Biofilm.</title>
        <authorList>
            <person name="Morohoshi T."/>
            <person name="Ikeda T."/>
        </authorList>
    </citation>
    <scope>NUCLEOTIDE SEQUENCE [LARGE SCALE GENOMIC DNA]</scope>
    <source>
        <strain evidence="10 11">P-1M</strain>
    </source>
</reference>
<keyword evidence="4" id="KW-0560">Oxidoreductase</keyword>
<dbReference type="PANTHER" id="PTHR48075:SF7">
    <property type="entry name" value="3-HYDROXYACYL-COA DEHYDROGENASE-RELATED"/>
    <property type="match status" value="1"/>
</dbReference>
<evidence type="ECO:0000256" key="1">
    <source>
        <dbReference type="ARBA" id="ARBA00005005"/>
    </source>
</evidence>
<evidence type="ECO:0000256" key="6">
    <source>
        <dbReference type="ARBA" id="ARBA00023098"/>
    </source>
</evidence>
<dbReference type="InterPro" id="IPR001753">
    <property type="entry name" value="Enoyl-CoA_hydra/iso"/>
</dbReference>
<dbReference type="PANTHER" id="PTHR48075">
    <property type="entry name" value="3-HYDROXYACYL-COA DEHYDROGENASE FAMILY PROTEIN"/>
    <property type="match status" value="1"/>
</dbReference>
<evidence type="ECO:0000256" key="3">
    <source>
        <dbReference type="ARBA" id="ARBA00022963"/>
    </source>
</evidence>
<proteinExistence type="predicted"/>
<feature type="domain" description="3-hydroxyacyl-CoA dehydrogenase NAD binding" evidence="9">
    <location>
        <begin position="6"/>
        <end position="189"/>
    </location>
</feature>
<evidence type="ECO:0000256" key="2">
    <source>
        <dbReference type="ARBA" id="ARBA00022832"/>
    </source>
</evidence>
<dbReference type="OrthoDB" id="5389341at2"/>
<dbReference type="GO" id="GO:0003857">
    <property type="term" value="F:(3S)-3-hydroxyacyl-CoA dehydrogenase (NAD+) activity"/>
    <property type="evidence" value="ECO:0007669"/>
    <property type="project" value="UniProtKB-EC"/>
</dbReference>
<dbReference type="AlphaFoldDB" id="A0A169QCQ5"/>
<dbReference type="SUPFAM" id="SSF51735">
    <property type="entry name" value="NAD(P)-binding Rossmann-fold domains"/>
    <property type="match status" value="1"/>
</dbReference>
<gene>
    <name evidence="10" type="ORF">MPPM_0093</name>
</gene>
<feature type="domain" description="3-hydroxyacyl-CoA dehydrogenase C-terminal" evidence="8">
    <location>
        <begin position="347"/>
        <end position="392"/>
    </location>
</feature>
<evidence type="ECO:0000259" key="8">
    <source>
        <dbReference type="Pfam" id="PF00725"/>
    </source>
</evidence>
<keyword evidence="2" id="KW-0276">Fatty acid metabolism</keyword>
<dbReference type="InterPro" id="IPR036291">
    <property type="entry name" value="NAD(P)-bd_dom_sf"/>
</dbReference>
<dbReference type="UniPathway" id="UPA00659"/>
<dbReference type="GO" id="GO:0070403">
    <property type="term" value="F:NAD+ binding"/>
    <property type="evidence" value="ECO:0007669"/>
    <property type="project" value="InterPro"/>
</dbReference>
<dbReference type="InterPro" id="IPR006108">
    <property type="entry name" value="3HC_DH_C"/>
</dbReference>
<dbReference type="InterPro" id="IPR006176">
    <property type="entry name" value="3-OHacyl-CoA_DH_NAD-bd"/>
</dbReference>
<dbReference type="SUPFAM" id="SSF52096">
    <property type="entry name" value="ClpP/crotonase"/>
    <property type="match status" value="1"/>
</dbReference>
<dbReference type="RefSeq" id="WP_043074400.1">
    <property type="nucleotide sequence ID" value="NZ_AP014809.1"/>
</dbReference>
<organism evidence="10 11">
    <name type="scientific">Methylorubrum populi</name>
    <dbReference type="NCBI Taxonomy" id="223967"/>
    <lineage>
        <taxon>Bacteria</taxon>
        <taxon>Pseudomonadati</taxon>
        <taxon>Pseudomonadota</taxon>
        <taxon>Alphaproteobacteria</taxon>
        <taxon>Hyphomicrobiales</taxon>
        <taxon>Methylobacteriaceae</taxon>
        <taxon>Methylorubrum</taxon>
    </lineage>
</organism>
<dbReference type="Pfam" id="PF02737">
    <property type="entry name" value="3HCDH_N"/>
    <property type="match status" value="1"/>
</dbReference>
<comment type="catalytic activity">
    <reaction evidence="7">
        <text>a (3S)-3-hydroxyacyl-CoA + NAD(+) = a 3-oxoacyl-CoA + NADH + H(+)</text>
        <dbReference type="Rhea" id="RHEA:22432"/>
        <dbReference type="ChEBI" id="CHEBI:15378"/>
        <dbReference type="ChEBI" id="CHEBI:57318"/>
        <dbReference type="ChEBI" id="CHEBI:57540"/>
        <dbReference type="ChEBI" id="CHEBI:57945"/>
        <dbReference type="ChEBI" id="CHEBI:90726"/>
        <dbReference type="EC" id="1.1.1.35"/>
    </reaction>
</comment>
<dbReference type="InterPro" id="IPR008927">
    <property type="entry name" value="6-PGluconate_DH-like_C_sf"/>
</dbReference>
<feature type="domain" description="3-hydroxyacyl-CoA dehydrogenase C-terminal" evidence="8">
    <location>
        <begin position="192"/>
        <end position="293"/>
    </location>
</feature>
<evidence type="ECO:0000313" key="10">
    <source>
        <dbReference type="EMBL" id="BAU88698.1"/>
    </source>
</evidence>
<evidence type="ECO:0000256" key="4">
    <source>
        <dbReference type="ARBA" id="ARBA00023002"/>
    </source>
</evidence>
<sequence>MTGIRKVAVIGAGVMGAGIAAHVANAGMPVLLMDIVPEGAAGRNALAEGAIAKLLKTEPAAFMSPRAAKLVETLNVEDHLDRLGEVDWIIEVVIERLDAKQALYKRIDAVRRPGTAVSSNTSTIPLDALVEGMPEAFQRDFLITHFFNPPRYMRLLEIVTGPKTDPALAQTVADFADRKLGKSIVRCKDRPGFIANRLGIFWIQNAIAAADDLDVPVEEADAVMGRPFGIPKTGVFGLVDLVGLDLIPHTTKSLRAALPPEDAFHATYREMPVVTKLIAEGFTGRKGKGGFYRLNRKDGQKTKEAIDLKTGEYRPSAKADLPALKEAKGPRAVLDLKGRAGDYAWKVIGPTLAYAAGLVGEASDEVAAIDEAMRLGYNWKWGPFELTDRIGGAYVAERLAKDGHAVPPILAGLNGQTFYRVENGRRQVLQAEGGYKDVVRPEGVLRLEDIKLSAKPLLKNGSAALWDIGDGVVCFEFISQSNALDEQIMVLLGKTIKLIKDKYKALVVYNEGSNFSVGANLGLALFAANIAAWGEIEKLVSLGQQTYGQLKYAPFPVVSAPAGMALGGGCEILLHSDAVQAHAESYIGLVEAGVGLVPAWGGCKEMLARWQSSPKLPRGPMPAAAKVFETISTATVAKSAEEARDLLFLRESDGITMNRDRLLADAKAKALSLIEGYEAPKPVTVTLPGPAGGVAMRMAAEGFARRGIATKHDLVVAGELASVLSGGEADILDALDEDAILELERDSFMRLVRTEATLDRFESVIETGRPVRN</sequence>
<dbReference type="EMBL" id="AP014809">
    <property type="protein sequence ID" value="BAU88698.1"/>
    <property type="molecule type" value="Genomic_DNA"/>
</dbReference>
<dbReference type="Pfam" id="PF00378">
    <property type="entry name" value="ECH_1"/>
    <property type="match status" value="1"/>
</dbReference>
<dbReference type="Gene3D" id="1.10.1040.50">
    <property type="match status" value="1"/>
</dbReference>
<keyword evidence="5" id="KW-0520">NAD</keyword>
<keyword evidence="3" id="KW-0442">Lipid degradation</keyword>
<name>A0A169QCQ5_9HYPH</name>
<keyword evidence="6" id="KW-0443">Lipid metabolism</keyword>
<evidence type="ECO:0000259" key="9">
    <source>
        <dbReference type="Pfam" id="PF02737"/>
    </source>
</evidence>
<evidence type="ECO:0000256" key="5">
    <source>
        <dbReference type="ARBA" id="ARBA00023027"/>
    </source>
</evidence>